<keyword evidence="5" id="KW-0507">mRNA processing</keyword>
<dbReference type="AlphaFoldDB" id="A0A8D2IX89"/>
<sequence>MGDEGAGEPFVGIVAGGATDYEGVLPSDTISLSDSDSEDFGFAGDAEVDTVSPEDSLPSDDVVGGSEESNNALNRDQKSQVQPFHLKGMSSSFSQRSQSIFDCLEGAAKQAVPSMAEDNVIDGRFKRPLPPPNVSNKIPMESPGRQRRPSPFHIRSQTVPDYIVHPERWTKYSLEDVSESSDKTNRSAAMEFLEGLTKSRGEQSSTCPEGYAPSFNQDPSSSGAGRIVFTKPTKLGSDRSERKRAAAKENEEAKPINLKQELKGKPPNKLDTQNEAGEVIPDTSESGLKEVEDEKQLKLEKMIVQRSLEADSSEADEERVVVTMGFHGSKKRDRKHFRPKASHDEGEEES</sequence>
<evidence type="ECO:0000256" key="8">
    <source>
        <dbReference type="ARBA" id="ARBA00023242"/>
    </source>
</evidence>
<comment type="subcellular location">
    <subcellularLocation>
        <location evidence="2">Cytoplasm</location>
    </subcellularLocation>
    <subcellularLocation>
        <location evidence="1">Nucleus</location>
    </subcellularLocation>
</comment>
<evidence type="ECO:0000313" key="13">
    <source>
        <dbReference type="Proteomes" id="UP000694545"/>
    </source>
</evidence>
<dbReference type="Ensembl" id="ENSVKKT00000006673.1">
    <property type="protein sequence ID" value="ENSVKKP00000006500.1"/>
    <property type="gene ID" value="ENSVKKG00000004715.1"/>
</dbReference>
<dbReference type="RefSeq" id="XP_044281474.1">
    <property type="nucleotide sequence ID" value="XM_044425539.1"/>
</dbReference>
<dbReference type="InterPro" id="IPR029338">
    <property type="entry name" value="TSSC4"/>
</dbReference>
<dbReference type="RefSeq" id="XP_044281471.1">
    <property type="nucleotide sequence ID" value="XM_044425536.1"/>
</dbReference>
<feature type="compositionally biased region" description="Polar residues" evidence="11">
    <location>
        <begin position="214"/>
        <end position="223"/>
    </location>
</feature>
<evidence type="ECO:0000256" key="10">
    <source>
        <dbReference type="ARBA" id="ARBA00045970"/>
    </source>
</evidence>
<evidence type="ECO:0000256" key="11">
    <source>
        <dbReference type="SAM" id="MobiDB-lite"/>
    </source>
</evidence>
<dbReference type="RefSeq" id="XP_044281469.1">
    <property type="nucleotide sequence ID" value="XM_044425534.1"/>
</dbReference>
<dbReference type="GO" id="GO:0008380">
    <property type="term" value="P:RNA splicing"/>
    <property type="evidence" value="ECO:0007669"/>
    <property type="project" value="UniProtKB-KW"/>
</dbReference>
<dbReference type="PANTHER" id="PTHR13445:SF3">
    <property type="entry name" value="U5 SMALL NUCLEAR RIBONUCLEOPROTEIN TSSC4"/>
    <property type="match status" value="1"/>
</dbReference>
<gene>
    <name evidence="12" type="primary">TSSC4</name>
</gene>
<proteinExistence type="inferred from homology"/>
<protein>
    <recommendedName>
        <fullName evidence="9">U5 small nuclear ribonucleoprotein TSSC4</fullName>
    </recommendedName>
</protein>
<feature type="region of interest" description="Disordered" evidence="11">
    <location>
        <begin position="174"/>
        <end position="295"/>
    </location>
</feature>
<feature type="compositionally biased region" description="Basic residues" evidence="11">
    <location>
        <begin position="328"/>
        <end position="340"/>
    </location>
</feature>
<accession>A0A8D2IX89</accession>
<dbReference type="GO" id="GO:0005681">
    <property type="term" value="C:spliceosomal complex"/>
    <property type="evidence" value="ECO:0007669"/>
    <property type="project" value="UniProtKB-KW"/>
</dbReference>
<dbReference type="RefSeq" id="XP_044281468.1">
    <property type="nucleotide sequence ID" value="XM_044425533.1"/>
</dbReference>
<evidence type="ECO:0000256" key="4">
    <source>
        <dbReference type="ARBA" id="ARBA00022490"/>
    </source>
</evidence>
<feature type="compositionally biased region" description="Polar residues" evidence="11">
    <location>
        <begin position="67"/>
        <end position="82"/>
    </location>
</feature>
<evidence type="ECO:0000256" key="9">
    <source>
        <dbReference type="ARBA" id="ARBA00035304"/>
    </source>
</evidence>
<dbReference type="GO" id="GO:0005737">
    <property type="term" value="C:cytoplasm"/>
    <property type="evidence" value="ECO:0007669"/>
    <property type="project" value="UniProtKB-SubCell"/>
</dbReference>
<dbReference type="RefSeq" id="XP_044281473.1">
    <property type="nucleotide sequence ID" value="XM_044425538.1"/>
</dbReference>
<feature type="region of interest" description="Disordered" evidence="11">
    <location>
        <begin position="326"/>
        <end position="350"/>
    </location>
</feature>
<feature type="compositionally biased region" description="Basic and acidic residues" evidence="11">
    <location>
        <begin position="174"/>
        <end position="185"/>
    </location>
</feature>
<name>A0A8D2IX89_VARKO</name>
<dbReference type="Pfam" id="PF15264">
    <property type="entry name" value="TSSC4"/>
    <property type="match status" value="1"/>
</dbReference>
<feature type="region of interest" description="Disordered" evidence="11">
    <location>
        <begin position="24"/>
        <end position="90"/>
    </location>
</feature>
<dbReference type="OrthoDB" id="1906282at2759"/>
<evidence type="ECO:0000256" key="2">
    <source>
        <dbReference type="ARBA" id="ARBA00004496"/>
    </source>
</evidence>
<organism evidence="12 13">
    <name type="scientific">Varanus komodoensis</name>
    <name type="common">Komodo dragon</name>
    <dbReference type="NCBI Taxonomy" id="61221"/>
    <lineage>
        <taxon>Eukaryota</taxon>
        <taxon>Metazoa</taxon>
        <taxon>Chordata</taxon>
        <taxon>Craniata</taxon>
        <taxon>Vertebrata</taxon>
        <taxon>Euteleostomi</taxon>
        <taxon>Lepidosauria</taxon>
        <taxon>Squamata</taxon>
        <taxon>Bifurcata</taxon>
        <taxon>Unidentata</taxon>
        <taxon>Episquamata</taxon>
        <taxon>Toxicofera</taxon>
        <taxon>Anguimorpha</taxon>
        <taxon>Paleoanguimorpha</taxon>
        <taxon>Varanoidea</taxon>
        <taxon>Varanidae</taxon>
        <taxon>Varanus</taxon>
    </lineage>
</organism>
<dbReference type="RefSeq" id="XP_044281472.1">
    <property type="nucleotide sequence ID" value="XM_044425537.1"/>
</dbReference>
<comment type="similarity">
    <text evidence="3">Belongs to the TSSC4 family.</text>
</comment>
<reference evidence="12" key="1">
    <citation type="submission" date="2025-08" db="UniProtKB">
        <authorList>
            <consortium name="Ensembl"/>
        </authorList>
    </citation>
    <scope>IDENTIFICATION</scope>
</reference>
<keyword evidence="8" id="KW-0539">Nucleus</keyword>
<dbReference type="GO" id="GO:0006397">
    <property type="term" value="P:mRNA processing"/>
    <property type="evidence" value="ECO:0007669"/>
    <property type="project" value="UniProtKB-KW"/>
</dbReference>
<dbReference type="GeneID" id="123021111"/>
<dbReference type="PANTHER" id="PTHR13445">
    <property type="entry name" value="TUMOR SUPPRESSING SUBTRANSFERABLE CANDIDATE 4 TSSC4"/>
    <property type="match status" value="1"/>
</dbReference>
<keyword evidence="7" id="KW-0508">mRNA splicing</keyword>
<dbReference type="KEGG" id="vko:123021111"/>
<feature type="region of interest" description="Disordered" evidence="11">
    <location>
        <begin position="114"/>
        <end position="159"/>
    </location>
</feature>
<evidence type="ECO:0000256" key="6">
    <source>
        <dbReference type="ARBA" id="ARBA00022728"/>
    </source>
</evidence>
<dbReference type="OMA" id="RMAAMEF"/>
<keyword evidence="13" id="KW-1185">Reference proteome</keyword>
<comment type="function">
    <text evidence="10">Protein associated with the U5 snRNP, during its maturation and its post-splicing recycling and which is required for spliceosomal tri-snRNP complex assembly in the nucleus. Has a molecular sequestering activity and transiently hinders SNRNP200 binding sites for constitutive splicing factors that intervene later during the assembly of the spliceosome and splicing. Together with its molecular sequestering activity, may also function as a molecular adapter and placeholder, coordinating the assembly of the U5 snRNP and its association with the U4/U6 di-snRNP.</text>
</comment>
<keyword evidence="6" id="KW-0747">Spliceosome</keyword>
<evidence type="ECO:0000313" key="12">
    <source>
        <dbReference type="Ensembl" id="ENSVKKP00000006500.1"/>
    </source>
</evidence>
<evidence type="ECO:0000256" key="7">
    <source>
        <dbReference type="ARBA" id="ARBA00023187"/>
    </source>
</evidence>
<evidence type="ECO:0000256" key="1">
    <source>
        <dbReference type="ARBA" id="ARBA00004123"/>
    </source>
</evidence>
<keyword evidence="4" id="KW-0963">Cytoplasm</keyword>
<evidence type="ECO:0000256" key="3">
    <source>
        <dbReference type="ARBA" id="ARBA00010362"/>
    </source>
</evidence>
<evidence type="ECO:0000256" key="5">
    <source>
        <dbReference type="ARBA" id="ARBA00022664"/>
    </source>
</evidence>
<feature type="compositionally biased region" description="Basic and acidic residues" evidence="11">
    <location>
        <begin position="236"/>
        <end position="264"/>
    </location>
</feature>
<reference evidence="12" key="2">
    <citation type="submission" date="2025-09" db="UniProtKB">
        <authorList>
            <consortium name="Ensembl"/>
        </authorList>
    </citation>
    <scope>IDENTIFICATION</scope>
</reference>
<dbReference type="CTD" id="10078"/>
<dbReference type="Proteomes" id="UP000694545">
    <property type="component" value="Unplaced"/>
</dbReference>